<dbReference type="EMBL" id="CP035494">
    <property type="protein sequence ID" value="QAY61551.1"/>
    <property type="molecule type" value="Genomic_DNA"/>
</dbReference>
<evidence type="ECO:0000256" key="1">
    <source>
        <dbReference type="ARBA" id="ARBA00022741"/>
    </source>
</evidence>
<evidence type="ECO:0000313" key="8">
    <source>
        <dbReference type="Proteomes" id="UP000293995"/>
    </source>
</evidence>
<reference evidence="7 8" key="1">
    <citation type="submission" date="2019-01" db="EMBL/GenBank/DDBJ databases">
        <title>Genome sequencing of strain DFW100M-13.</title>
        <authorList>
            <person name="Heo J."/>
            <person name="Kim S.-J."/>
            <person name="Kim J.-S."/>
            <person name="Hong S.-B."/>
            <person name="Kwon S.-W."/>
        </authorList>
    </citation>
    <scope>NUCLEOTIDE SEQUENCE [LARGE SCALE GENOMIC DNA]</scope>
    <source>
        <strain evidence="7 8">DFW100M-13</strain>
    </source>
</reference>
<keyword evidence="8" id="KW-1185">Reference proteome</keyword>
<name>A0A4V0YDQ7_9MICO</name>
<gene>
    <name evidence="7" type="ORF">ET475_17315</name>
</gene>
<dbReference type="FunFam" id="3.40.50.300:FF:000640">
    <property type="entry name" value="MoxR family ATPase"/>
    <property type="match status" value="1"/>
</dbReference>
<evidence type="ECO:0000256" key="2">
    <source>
        <dbReference type="ARBA" id="ARBA00022840"/>
    </source>
</evidence>
<feature type="compositionally biased region" description="Basic residues" evidence="4">
    <location>
        <begin position="32"/>
        <end position="48"/>
    </location>
</feature>
<dbReference type="AlphaFoldDB" id="A0A4V0YDQ7"/>
<dbReference type="Gene3D" id="3.40.50.300">
    <property type="entry name" value="P-loop containing nucleotide triphosphate hydrolases"/>
    <property type="match status" value="1"/>
</dbReference>
<accession>A0A4V0YDQ7</accession>
<dbReference type="InterPro" id="IPR027417">
    <property type="entry name" value="P-loop_NTPase"/>
</dbReference>
<feature type="domain" description="ChlI/MoxR AAA lid" evidence="6">
    <location>
        <begin position="327"/>
        <end position="398"/>
    </location>
</feature>
<dbReference type="Proteomes" id="UP000293995">
    <property type="component" value="Chromosome"/>
</dbReference>
<dbReference type="SUPFAM" id="SSF52540">
    <property type="entry name" value="P-loop containing nucleoside triphosphate hydrolases"/>
    <property type="match status" value="1"/>
</dbReference>
<evidence type="ECO:0000313" key="7">
    <source>
        <dbReference type="EMBL" id="QAY61551.1"/>
    </source>
</evidence>
<dbReference type="CDD" id="cd00009">
    <property type="entry name" value="AAA"/>
    <property type="match status" value="1"/>
</dbReference>
<dbReference type="PANTHER" id="PTHR42759">
    <property type="entry name" value="MOXR FAMILY PROTEIN"/>
    <property type="match status" value="1"/>
</dbReference>
<dbReference type="Pfam" id="PF07726">
    <property type="entry name" value="AAA_3"/>
    <property type="match status" value="1"/>
</dbReference>
<protein>
    <submittedName>
        <fullName evidence="7">MoxR family ATPase</fullName>
    </submittedName>
</protein>
<feature type="region of interest" description="Disordered" evidence="4">
    <location>
        <begin position="17"/>
        <end position="65"/>
    </location>
</feature>
<feature type="domain" description="ATPase AAA-3" evidence="5">
    <location>
        <begin position="133"/>
        <end position="263"/>
    </location>
</feature>
<dbReference type="KEGG" id="mprt:ET475_17315"/>
<sequence length="416" mass="45110">MVPARPARRDHRCRAEATAWLRAPPPGSSRLGPRRPCRRRCRARRARRPSLDDPHAQRRRAPQRCGALPEHARIPSQDRRTFLVTDTDDALEPYAPAQVGELARRILDEIGTVVIGQEGPLRLALAAILAGGHVLFEDVPGLGKTLAARSLAQASGLAFRRLQCTPDLLPSDITGSYVYAPDAGTFQFRPGPVFTGLLLADELNRTAPKTQSALLEAMAEGQVTVEGDSFPLPQPFHLIATANPIEYEGTYALPEAQLDRFLVRLSVGYPDRAGEERILQNRIDRRTEVAHVAQVVDPARLRAMQAGVERVHVDPDVLRYCVDLAAATRTDLSVEVGASPRGSQALMLVARAVAVIDGRDYITPDDIKRVAVPVLAHRLTLTPSAWANGTDPARVVEAIVASVAVPPSMARAGSSS</sequence>
<dbReference type="Pfam" id="PF17863">
    <property type="entry name" value="AAA_lid_2"/>
    <property type="match status" value="1"/>
</dbReference>
<keyword evidence="1" id="KW-0547">Nucleotide-binding</keyword>
<evidence type="ECO:0000256" key="3">
    <source>
        <dbReference type="ARBA" id="ARBA00061607"/>
    </source>
</evidence>
<proteinExistence type="inferred from homology"/>
<evidence type="ECO:0000259" key="6">
    <source>
        <dbReference type="Pfam" id="PF17863"/>
    </source>
</evidence>
<dbReference type="InterPro" id="IPR050764">
    <property type="entry name" value="CbbQ/NirQ/NorQ/GpvN"/>
</dbReference>
<dbReference type="GO" id="GO:0016887">
    <property type="term" value="F:ATP hydrolysis activity"/>
    <property type="evidence" value="ECO:0007669"/>
    <property type="project" value="InterPro"/>
</dbReference>
<dbReference type="GO" id="GO:0005524">
    <property type="term" value="F:ATP binding"/>
    <property type="evidence" value="ECO:0007669"/>
    <property type="project" value="UniProtKB-KW"/>
</dbReference>
<dbReference type="OrthoDB" id="9808397at2"/>
<evidence type="ECO:0000256" key="4">
    <source>
        <dbReference type="SAM" id="MobiDB-lite"/>
    </source>
</evidence>
<organism evidence="7 8">
    <name type="scientific">Microbacterium protaetiae</name>
    <dbReference type="NCBI Taxonomy" id="2509458"/>
    <lineage>
        <taxon>Bacteria</taxon>
        <taxon>Bacillati</taxon>
        <taxon>Actinomycetota</taxon>
        <taxon>Actinomycetes</taxon>
        <taxon>Micrococcales</taxon>
        <taxon>Microbacteriaceae</taxon>
        <taxon>Microbacterium</taxon>
    </lineage>
</organism>
<dbReference type="Gene3D" id="1.10.8.80">
    <property type="entry name" value="Magnesium chelatase subunit I, C-Terminal domain"/>
    <property type="match status" value="1"/>
</dbReference>
<dbReference type="PANTHER" id="PTHR42759:SF5">
    <property type="entry name" value="METHANOL DEHYDROGENASE REGULATOR"/>
    <property type="match status" value="1"/>
</dbReference>
<dbReference type="InterPro" id="IPR011703">
    <property type="entry name" value="ATPase_AAA-3"/>
</dbReference>
<dbReference type="InterPro" id="IPR041628">
    <property type="entry name" value="ChlI/MoxR_AAA_lid"/>
</dbReference>
<evidence type="ECO:0000259" key="5">
    <source>
        <dbReference type="Pfam" id="PF07726"/>
    </source>
</evidence>
<comment type="similarity">
    <text evidence="3">Belongs to the MoxR family.</text>
</comment>
<keyword evidence="2" id="KW-0067">ATP-binding</keyword>